<feature type="transmembrane region" description="Helical" evidence="11">
    <location>
        <begin position="398"/>
        <end position="419"/>
    </location>
</feature>
<comment type="similarity">
    <text evidence="3 10">Belongs to the membrane-bound acyltransferase family. Sterol o-acyltransferase subfamily.</text>
</comment>
<feature type="transmembrane region" description="Helical" evidence="11">
    <location>
        <begin position="154"/>
        <end position="170"/>
    </location>
</feature>
<sequence>MAPQAFKSNEIRRRFLSQRSISDVHEENFKSQQNLYSSGSNIPDYEKRKTKICHESRPSLMSSASNWENFSGFINLLKVMLLFANVRLFVENLVTFGFRIHVLPSFWELAKDPMHWTNTWIFIEINLFALVSLHIERQMAQGNLSESTGKTAHVVNCLLIVIAPCIQVLLAPEMPIPSFISIIFSIVFFLKMWSYAQANRWYSAKSATVTSENAKQNRKRKRRFSMPTATGDNDQQVEMMYPNNLTTANLYYFILAPTLCYEMEYPRTEKVRPYFLFKRLFETLFLFWLMIALIQQWLMPHMDRAAVDGSESPQKFLYHLLAMSVSNNIVWFCAFFLIFHSWLNFLAELLRFGDREFYRDWWNATDVQYFWQAWNIPVHKWCVRHLYKPLLRAGCSKAMTACAVFLFSAVMHELFISVPLQRLRFYSFFGMITQIPMQPITTFIGEKLGPSYGNMLVWTQIIIGQPLGVLAYVVDYHS</sequence>
<evidence type="ECO:0000256" key="1">
    <source>
        <dbReference type="ARBA" id="ARBA00004477"/>
    </source>
</evidence>
<keyword evidence="6 10" id="KW-0256">Endoplasmic reticulum</keyword>
<dbReference type="InterPro" id="IPR004299">
    <property type="entry name" value="MBOAT_fam"/>
</dbReference>
<dbReference type="EMBL" id="OU015569">
    <property type="protein sequence ID" value="CAG5094689.1"/>
    <property type="molecule type" value="Genomic_DNA"/>
</dbReference>
<dbReference type="Proteomes" id="UP001158576">
    <property type="component" value="Chromosome XSR"/>
</dbReference>
<keyword evidence="7 11" id="KW-1133">Transmembrane helix</keyword>
<name>A0ABN7S7W3_OIKDI</name>
<protein>
    <recommendedName>
        <fullName evidence="10">O-acyltransferase</fullName>
    </recommendedName>
</protein>
<keyword evidence="8 10" id="KW-0472">Membrane</keyword>
<dbReference type="Pfam" id="PF03062">
    <property type="entry name" value="MBOAT"/>
    <property type="match status" value="1"/>
</dbReference>
<organism evidence="12 13">
    <name type="scientific">Oikopleura dioica</name>
    <name type="common">Tunicate</name>
    <dbReference type="NCBI Taxonomy" id="34765"/>
    <lineage>
        <taxon>Eukaryota</taxon>
        <taxon>Metazoa</taxon>
        <taxon>Chordata</taxon>
        <taxon>Tunicata</taxon>
        <taxon>Appendicularia</taxon>
        <taxon>Copelata</taxon>
        <taxon>Oikopleuridae</taxon>
        <taxon>Oikopleura</taxon>
    </lineage>
</organism>
<dbReference type="PANTHER" id="PTHR10408:SF7">
    <property type="entry name" value="DIACYLGLYCEROL O-ACYLTRANSFERASE 1"/>
    <property type="match status" value="1"/>
</dbReference>
<evidence type="ECO:0000256" key="3">
    <source>
        <dbReference type="ARBA" id="ARBA00009010"/>
    </source>
</evidence>
<feature type="transmembrane region" description="Helical" evidence="11">
    <location>
        <begin position="176"/>
        <end position="196"/>
    </location>
</feature>
<keyword evidence="9 10" id="KW-0012">Acyltransferase</keyword>
<evidence type="ECO:0000256" key="9">
    <source>
        <dbReference type="ARBA" id="ARBA00023315"/>
    </source>
</evidence>
<feature type="transmembrane region" description="Helical" evidence="11">
    <location>
        <begin position="318"/>
        <end position="343"/>
    </location>
</feature>
<reference evidence="12 13" key="1">
    <citation type="submission" date="2021-04" db="EMBL/GenBank/DDBJ databases">
        <authorList>
            <person name="Bliznina A."/>
        </authorList>
    </citation>
    <scope>NUCLEOTIDE SEQUENCE [LARGE SCALE GENOMIC DNA]</scope>
</reference>
<feature type="transmembrane region" description="Helical" evidence="11">
    <location>
        <begin position="79"/>
        <end position="102"/>
    </location>
</feature>
<accession>A0ABN7S7W3</accession>
<feature type="transmembrane region" description="Helical" evidence="11">
    <location>
        <begin position="456"/>
        <end position="474"/>
    </location>
</feature>
<keyword evidence="13" id="KW-1185">Reference proteome</keyword>
<evidence type="ECO:0000256" key="4">
    <source>
        <dbReference type="ARBA" id="ARBA00022679"/>
    </source>
</evidence>
<keyword evidence="5 11" id="KW-0812">Transmembrane</keyword>
<dbReference type="PANTHER" id="PTHR10408">
    <property type="entry name" value="STEROL O-ACYLTRANSFERASE"/>
    <property type="match status" value="1"/>
</dbReference>
<evidence type="ECO:0000256" key="5">
    <source>
        <dbReference type="ARBA" id="ARBA00022692"/>
    </source>
</evidence>
<gene>
    <name evidence="12" type="ORF">OKIOD_LOCUS5339</name>
</gene>
<evidence type="ECO:0000313" key="12">
    <source>
        <dbReference type="EMBL" id="CAG5094689.1"/>
    </source>
</evidence>
<evidence type="ECO:0000313" key="13">
    <source>
        <dbReference type="Proteomes" id="UP001158576"/>
    </source>
</evidence>
<evidence type="ECO:0000256" key="6">
    <source>
        <dbReference type="ARBA" id="ARBA00022824"/>
    </source>
</evidence>
<keyword evidence="4 10" id="KW-0808">Transferase</keyword>
<comment type="pathway">
    <text evidence="2">Lipid metabolism.</text>
</comment>
<dbReference type="InterPro" id="IPR014371">
    <property type="entry name" value="Oat_ACAT_DAG_ARE"/>
</dbReference>
<evidence type="ECO:0000256" key="8">
    <source>
        <dbReference type="ARBA" id="ARBA00023136"/>
    </source>
</evidence>
<evidence type="ECO:0000256" key="10">
    <source>
        <dbReference type="PIRNR" id="PIRNR000439"/>
    </source>
</evidence>
<feature type="transmembrane region" description="Helical" evidence="11">
    <location>
        <begin position="114"/>
        <end position="133"/>
    </location>
</feature>
<comment type="subcellular location">
    <subcellularLocation>
        <location evidence="1 10">Endoplasmic reticulum membrane</location>
        <topology evidence="1 10">Multi-pass membrane protein</topology>
    </subcellularLocation>
</comment>
<dbReference type="PIRSF" id="PIRSF000439">
    <property type="entry name" value="Oat_ACAT_DAG_ARE"/>
    <property type="match status" value="1"/>
</dbReference>
<evidence type="ECO:0000256" key="11">
    <source>
        <dbReference type="SAM" id="Phobius"/>
    </source>
</evidence>
<feature type="transmembrane region" description="Helical" evidence="11">
    <location>
        <begin position="280"/>
        <end position="298"/>
    </location>
</feature>
<evidence type="ECO:0000256" key="2">
    <source>
        <dbReference type="ARBA" id="ARBA00005189"/>
    </source>
</evidence>
<proteinExistence type="inferred from homology"/>
<evidence type="ECO:0000256" key="7">
    <source>
        <dbReference type="ARBA" id="ARBA00022989"/>
    </source>
</evidence>